<evidence type="ECO:0000313" key="1">
    <source>
        <dbReference type="EMBL" id="CUK25223.1"/>
    </source>
</evidence>
<organism evidence="1 2">
    <name type="scientific">Cognatishimia activa</name>
    <dbReference type="NCBI Taxonomy" id="1715691"/>
    <lineage>
        <taxon>Bacteria</taxon>
        <taxon>Pseudomonadati</taxon>
        <taxon>Pseudomonadota</taxon>
        <taxon>Alphaproteobacteria</taxon>
        <taxon>Rhodobacterales</taxon>
        <taxon>Paracoccaceae</taxon>
        <taxon>Cognatishimia</taxon>
    </lineage>
</organism>
<protein>
    <submittedName>
        <fullName evidence="1">Uncharacterized protein</fullName>
    </submittedName>
</protein>
<reference evidence="2" key="1">
    <citation type="submission" date="2015-09" db="EMBL/GenBank/DDBJ databases">
        <authorList>
            <person name="Rodrigo-Torres Lidia"/>
            <person name="Arahal R.David."/>
        </authorList>
    </citation>
    <scope>NUCLEOTIDE SEQUENCE [LARGE SCALE GENOMIC DNA]</scope>
    <source>
        <strain evidence="2">CECT 5114</strain>
    </source>
</reference>
<accession>A0A0P1INR1</accession>
<name>A0A0P1INR1_9RHOB</name>
<dbReference type="Proteomes" id="UP000051184">
    <property type="component" value="Unassembled WGS sequence"/>
</dbReference>
<gene>
    <name evidence="1" type="ORF">TA5114_01015</name>
</gene>
<sequence length="53" mass="5743">MATADHRSAAQGNPLAGLIRSGRFEVSVVRKVSKKGDCDTQFEGSRAKEYFIG</sequence>
<dbReference type="AlphaFoldDB" id="A0A0P1INR1"/>
<evidence type="ECO:0000313" key="2">
    <source>
        <dbReference type="Proteomes" id="UP000051184"/>
    </source>
</evidence>
<proteinExistence type="predicted"/>
<dbReference type="EMBL" id="CYUE01000011">
    <property type="protein sequence ID" value="CUK25223.1"/>
    <property type="molecule type" value="Genomic_DNA"/>
</dbReference>
<keyword evidence="2" id="KW-1185">Reference proteome</keyword>